<evidence type="ECO:0000259" key="4">
    <source>
        <dbReference type="PROSITE" id="PS50984"/>
    </source>
</evidence>
<feature type="domain" description="TRUD" evidence="4">
    <location>
        <begin position="345"/>
        <end position="591"/>
    </location>
</feature>
<dbReference type="InterPro" id="IPR042214">
    <property type="entry name" value="TruD_catalytic"/>
</dbReference>
<dbReference type="PIRSF" id="PIRSF037016">
    <property type="entry name" value="Pseudouridin_synth_euk_prd"/>
    <property type="match status" value="1"/>
</dbReference>
<feature type="region of interest" description="Disordered" evidence="3">
    <location>
        <begin position="187"/>
        <end position="211"/>
    </location>
</feature>
<dbReference type="CDD" id="cd02576">
    <property type="entry name" value="PseudoU_synth_ScPUS7"/>
    <property type="match status" value="1"/>
</dbReference>
<proteinExistence type="inferred from homology"/>
<dbReference type="GO" id="GO:0160150">
    <property type="term" value="F:tRNA pseudouridine(13) synthase activity"/>
    <property type="evidence" value="ECO:0007669"/>
    <property type="project" value="UniProtKB-EC"/>
</dbReference>
<dbReference type="GO" id="GO:0003723">
    <property type="term" value="F:RNA binding"/>
    <property type="evidence" value="ECO:0007669"/>
    <property type="project" value="InterPro"/>
</dbReference>
<dbReference type="PROSITE" id="PS50984">
    <property type="entry name" value="TRUD"/>
    <property type="match status" value="1"/>
</dbReference>
<dbReference type="GO" id="GO:0005634">
    <property type="term" value="C:nucleus"/>
    <property type="evidence" value="ECO:0007669"/>
    <property type="project" value="TreeGrafter"/>
</dbReference>
<dbReference type="PANTHER" id="PTHR13326">
    <property type="entry name" value="TRNA PSEUDOURIDINE SYNTHASE D"/>
    <property type="match status" value="1"/>
</dbReference>
<evidence type="ECO:0000313" key="6">
    <source>
        <dbReference type="Proteomes" id="UP001140453"/>
    </source>
</evidence>
<dbReference type="PANTHER" id="PTHR13326:SF21">
    <property type="entry name" value="PSEUDOURIDYLATE SYNTHASE PUS7L"/>
    <property type="match status" value="1"/>
</dbReference>
<dbReference type="NCBIfam" id="TIGR00094">
    <property type="entry name" value="tRNA_TruD_broad"/>
    <property type="match status" value="1"/>
</dbReference>
<comment type="caution">
    <text evidence="5">The sequence shown here is derived from an EMBL/GenBank/DDBJ whole genome shotgun (WGS) entry which is preliminary data.</text>
</comment>
<evidence type="ECO:0000256" key="3">
    <source>
        <dbReference type="SAM" id="MobiDB-lite"/>
    </source>
</evidence>
<dbReference type="Proteomes" id="UP001140453">
    <property type="component" value="Unassembled WGS sequence"/>
</dbReference>
<dbReference type="Gene3D" id="3.30.2350.20">
    <property type="entry name" value="TruD, catalytic domain"/>
    <property type="match status" value="2"/>
</dbReference>
<dbReference type="InterPro" id="IPR020103">
    <property type="entry name" value="PsdUridine_synth_cat_dom_sf"/>
</dbReference>
<feature type="compositionally biased region" description="Basic and acidic residues" evidence="3">
    <location>
        <begin position="682"/>
        <end position="692"/>
    </location>
</feature>
<dbReference type="AlphaFoldDB" id="A0A9W8YTU3"/>
<sequence>MASPQADQNSGQNATYSFTPSVRAVTEKKMGILHSISSTNRGWTGDVRKRFTDFQVNETRKDGQVLHLTDYALGERPAGSNIYIPGQKQNQPDSTSSPAVAAPAREVTDEDKGTLQSLLGDATTSAVLALYDTTVASGNTRLDPKANSVKFPQMEREDRGRVHKEIRRIFDSKLETETDKDGFIVAVPAPPPRARKSRASGRGKRSNQPSFNELGGDYLHFTLYKENKDTMDAVNQIGRILKVRPNNFGFAGTKDRRAATVQRMSLCRVRHEALDFLNGQIPAFKMGDYKYSKYPIQLGDHGGNQFNITIKNVTLSHGQNESLDSRFQSVKEAVEVAVTAMAKHGFINYYGLQRFGTHVIGTHELGMLILKEDYEGAVNALLHVDQELETQVSAGTIQETPMNRDDINRLRAITEFKTAGSQASGALTTMPRRFSAEINVIEHLSQKRRDFAGAILRISRGMRNLYLHAYQSFVWNHAASYRWEKYGSKVIPGDLVLINTEDTAGVDLEEESHFQRARALSEEEAASGKYSVFDVVLPGPGFDVEYPKNEVGQFYVDFMKQPEHGGLDPHHMRRPIKDFNVSGNYRHLLGRFKGEPKWEVRKYVDDNEQMAPTDLDLIMIRKEEEKKKRKAEVLEDATSTSNITSTTGPVPGLDIDEGNEALLRDSEGTADQAEQPSSKRVKLAEEETRTNTDDGAGATVSTGSGAQVVEPIRQPTVPNGSHGFATTQTNASKPAPVEEPVEPTVARFGQGSIQSFQQADLSNYSEDKIKIAVILEFGLSTSAYATVVLRELMAEVEPENRAAT</sequence>
<organism evidence="5 6">
    <name type="scientific">Gnomoniopsis smithogilvyi</name>
    <dbReference type="NCBI Taxonomy" id="1191159"/>
    <lineage>
        <taxon>Eukaryota</taxon>
        <taxon>Fungi</taxon>
        <taxon>Dikarya</taxon>
        <taxon>Ascomycota</taxon>
        <taxon>Pezizomycotina</taxon>
        <taxon>Sordariomycetes</taxon>
        <taxon>Sordariomycetidae</taxon>
        <taxon>Diaporthales</taxon>
        <taxon>Gnomoniaceae</taxon>
        <taxon>Gnomoniopsis</taxon>
    </lineage>
</organism>
<evidence type="ECO:0000256" key="2">
    <source>
        <dbReference type="ARBA" id="ARBA00023235"/>
    </source>
</evidence>
<feature type="compositionally biased region" description="Low complexity" evidence="3">
    <location>
        <begin position="695"/>
        <end position="706"/>
    </location>
</feature>
<dbReference type="GO" id="GO:0001522">
    <property type="term" value="P:pseudouridine synthesis"/>
    <property type="evidence" value="ECO:0007669"/>
    <property type="project" value="InterPro"/>
</dbReference>
<dbReference type="OrthoDB" id="447290at2759"/>
<comment type="similarity">
    <text evidence="1">Belongs to the pseudouridine synthase TruD family.</text>
</comment>
<feature type="region of interest" description="Disordered" evidence="3">
    <location>
        <begin position="77"/>
        <end position="108"/>
    </location>
</feature>
<evidence type="ECO:0000313" key="5">
    <source>
        <dbReference type="EMBL" id="KAJ4391486.1"/>
    </source>
</evidence>
<protein>
    <submittedName>
        <fullName evidence="5">Multisubstrate pseudouridine synthase 7</fullName>
        <ecNumber evidence="5">5.4.99.27</ecNumber>
    </submittedName>
</protein>
<feature type="compositionally biased region" description="Basic residues" evidence="3">
    <location>
        <begin position="193"/>
        <end position="205"/>
    </location>
</feature>
<evidence type="ECO:0000256" key="1">
    <source>
        <dbReference type="ARBA" id="ARBA00007953"/>
    </source>
</evidence>
<dbReference type="EC" id="5.4.99.27" evidence="5"/>
<name>A0A9W8YTU3_9PEZI</name>
<accession>A0A9W8YTU3</accession>
<feature type="compositionally biased region" description="Polar residues" evidence="3">
    <location>
        <begin position="87"/>
        <end position="98"/>
    </location>
</feature>
<dbReference type="Pfam" id="PF01142">
    <property type="entry name" value="TruD"/>
    <property type="match status" value="1"/>
</dbReference>
<feature type="compositionally biased region" description="Polar residues" evidence="3">
    <location>
        <begin position="637"/>
        <end position="648"/>
    </location>
</feature>
<dbReference type="InterPro" id="IPR011760">
    <property type="entry name" value="PsdUridine_synth_TruD_insert"/>
</dbReference>
<feature type="region of interest" description="Disordered" evidence="3">
    <location>
        <begin position="626"/>
        <end position="707"/>
    </location>
</feature>
<reference evidence="5" key="1">
    <citation type="submission" date="2022-10" db="EMBL/GenBank/DDBJ databases">
        <title>Tapping the CABI collections for fungal endophytes: first genome assemblies for Collariella, Neodidymelliopsis, Ascochyta clinopodiicola, Didymella pomorum, Didymosphaeria variabile, Neocosmospora piperis and Neocucurbitaria cava.</title>
        <authorList>
            <person name="Hill R."/>
        </authorList>
    </citation>
    <scope>NUCLEOTIDE SEQUENCE</scope>
    <source>
        <strain evidence="5">IMI 355082</strain>
    </source>
</reference>
<keyword evidence="6" id="KW-1185">Reference proteome</keyword>
<dbReference type="InterPro" id="IPR001656">
    <property type="entry name" value="PsdUridine_synth_TruD"/>
</dbReference>
<gene>
    <name evidence="5" type="primary">PUS7</name>
    <name evidence="5" type="ORF">N0V93_005103</name>
</gene>
<dbReference type="SUPFAM" id="SSF55120">
    <property type="entry name" value="Pseudouridine synthase"/>
    <property type="match status" value="1"/>
</dbReference>
<keyword evidence="2 5" id="KW-0413">Isomerase</keyword>
<dbReference type="EMBL" id="JAPEVB010000003">
    <property type="protein sequence ID" value="KAJ4391486.1"/>
    <property type="molecule type" value="Genomic_DNA"/>
</dbReference>